<sequence>MSNKGIAEWFFSFGLAVLGFFFSLIFQDMAYWGGVQKGVANTLVYYWIGAVLSYVFSILSVILMCIKNKREIGEPINYTLMFVSILLIIATILWTTFIIIAGQSGF</sequence>
<dbReference type="Proteomes" id="UP000199087">
    <property type="component" value="Unassembled WGS sequence"/>
</dbReference>
<dbReference type="AlphaFoldDB" id="A0A0U1P3D4"/>
<evidence type="ECO:0000313" key="3">
    <source>
        <dbReference type="Proteomes" id="UP000199087"/>
    </source>
</evidence>
<dbReference type="RefSeq" id="WP_090638985.1">
    <property type="nucleotide sequence ID" value="NZ_CVRB01000005.1"/>
</dbReference>
<feature type="transmembrane region" description="Helical" evidence="1">
    <location>
        <begin position="78"/>
        <end position="101"/>
    </location>
</feature>
<reference evidence="3" key="1">
    <citation type="submission" date="2015-05" db="EMBL/GenBank/DDBJ databases">
        <authorList>
            <person name="Urmite Genomes"/>
        </authorList>
    </citation>
    <scope>NUCLEOTIDE SEQUENCE [LARGE SCALE GENOMIC DNA]</scope>
    <source>
        <strain evidence="3">LF1</strain>
    </source>
</reference>
<keyword evidence="1" id="KW-1133">Transmembrane helix</keyword>
<name>A0A0U1P3D4_9BACI</name>
<keyword evidence="1" id="KW-0812">Transmembrane</keyword>
<dbReference type="STRING" id="1499688.BN000_04796"/>
<keyword evidence="1" id="KW-0472">Membrane</keyword>
<dbReference type="EMBL" id="CVRB01000005">
    <property type="protein sequence ID" value="CRK84746.1"/>
    <property type="molecule type" value="Genomic_DNA"/>
</dbReference>
<feature type="transmembrane region" description="Helical" evidence="1">
    <location>
        <begin position="9"/>
        <end position="32"/>
    </location>
</feature>
<evidence type="ECO:0000256" key="1">
    <source>
        <dbReference type="SAM" id="Phobius"/>
    </source>
</evidence>
<proteinExistence type="predicted"/>
<accession>A0A0U1P3D4</accession>
<evidence type="ECO:0000313" key="2">
    <source>
        <dbReference type="EMBL" id="CRK84746.1"/>
    </source>
</evidence>
<keyword evidence="3" id="KW-1185">Reference proteome</keyword>
<dbReference type="OrthoDB" id="2939096at2"/>
<protein>
    <submittedName>
        <fullName evidence="2">Uncharacterized protein</fullName>
    </submittedName>
</protein>
<gene>
    <name evidence="2" type="ORF">BN000_04796</name>
</gene>
<organism evidence="2 3">
    <name type="scientific">Neobacillus massiliamazoniensis</name>
    <dbReference type="NCBI Taxonomy" id="1499688"/>
    <lineage>
        <taxon>Bacteria</taxon>
        <taxon>Bacillati</taxon>
        <taxon>Bacillota</taxon>
        <taxon>Bacilli</taxon>
        <taxon>Bacillales</taxon>
        <taxon>Bacillaceae</taxon>
        <taxon>Neobacillus</taxon>
    </lineage>
</organism>
<feature type="transmembrane region" description="Helical" evidence="1">
    <location>
        <begin position="44"/>
        <end position="66"/>
    </location>
</feature>